<keyword evidence="2" id="KW-1185">Reference proteome</keyword>
<evidence type="ECO:0000313" key="2">
    <source>
        <dbReference type="Proteomes" id="UP001159405"/>
    </source>
</evidence>
<dbReference type="Proteomes" id="UP001159405">
    <property type="component" value="Unassembled WGS sequence"/>
</dbReference>
<dbReference type="EMBL" id="CALNXK010000335">
    <property type="protein sequence ID" value="CAH3182880.1"/>
    <property type="molecule type" value="Genomic_DNA"/>
</dbReference>
<comment type="caution">
    <text evidence="1">The sequence shown here is derived from an EMBL/GenBank/DDBJ whole genome shotgun (WGS) entry which is preliminary data.</text>
</comment>
<protein>
    <submittedName>
        <fullName evidence="1">Uncharacterized protein</fullName>
    </submittedName>
</protein>
<evidence type="ECO:0000313" key="1">
    <source>
        <dbReference type="EMBL" id="CAH3182880.1"/>
    </source>
</evidence>
<name>A0ABN8RTR2_9CNID</name>
<proteinExistence type="predicted"/>
<sequence>MNIEKETVTDRELFQEHFKNPIHPLQIHMVPPFVDENSPTFHLQIHGEEVYRCREICGKPATVFDLLQVSVKPLELTSFEWRSKTLQSATSVLASELNFTLLAASLFTT</sequence>
<gene>
    <name evidence="1" type="ORF">PLOB_00027587</name>
</gene>
<reference evidence="1 2" key="1">
    <citation type="submission" date="2022-05" db="EMBL/GenBank/DDBJ databases">
        <authorList>
            <consortium name="Genoscope - CEA"/>
            <person name="William W."/>
        </authorList>
    </citation>
    <scope>NUCLEOTIDE SEQUENCE [LARGE SCALE GENOMIC DNA]</scope>
</reference>
<organism evidence="1 2">
    <name type="scientific">Porites lobata</name>
    <dbReference type="NCBI Taxonomy" id="104759"/>
    <lineage>
        <taxon>Eukaryota</taxon>
        <taxon>Metazoa</taxon>
        <taxon>Cnidaria</taxon>
        <taxon>Anthozoa</taxon>
        <taxon>Hexacorallia</taxon>
        <taxon>Scleractinia</taxon>
        <taxon>Fungiina</taxon>
        <taxon>Poritidae</taxon>
        <taxon>Porites</taxon>
    </lineage>
</organism>
<accession>A0ABN8RTR2</accession>